<proteinExistence type="predicted"/>
<gene>
    <name evidence="1" type="ORF">DEO72_LG7g133</name>
</gene>
<name>A0A4D6MFN7_VIGUN</name>
<accession>A0A4D6MFN7</accession>
<keyword evidence="2" id="KW-1185">Reference proteome</keyword>
<sequence length="112" mass="12889">MRVECLIWHVDFVGKRVSRETLGDGVNCLEQYTELFSFILNLIQSLESRSLRKLHRYSITTEIQPPPKFSVSVASSPSKVVVEGRRRRSGKWQEVDTGERFVTTEGAWQGLF</sequence>
<organism evidence="1 2">
    <name type="scientific">Vigna unguiculata</name>
    <name type="common">Cowpea</name>
    <dbReference type="NCBI Taxonomy" id="3917"/>
    <lineage>
        <taxon>Eukaryota</taxon>
        <taxon>Viridiplantae</taxon>
        <taxon>Streptophyta</taxon>
        <taxon>Embryophyta</taxon>
        <taxon>Tracheophyta</taxon>
        <taxon>Spermatophyta</taxon>
        <taxon>Magnoliopsida</taxon>
        <taxon>eudicotyledons</taxon>
        <taxon>Gunneridae</taxon>
        <taxon>Pentapetalae</taxon>
        <taxon>rosids</taxon>
        <taxon>fabids</taxon>
        <taxon>Fabales</taxon>
        <taxon>Fabaceae</taxon>
        <taxon>Papilionoideae</taxon>
        <taxon>50 kb inversion clade</taxon>
        <taxon>NPAAA clade</taxon>
        <taxon>indigoferoid/millettioid clade</taxon>
        <taxon>Phaseoleae</taxon>
        <taxon>Vigna</taxon>
    </lineage>
</organism>
<evidence type="ECO:0000313" key="1">
    <source>
        <dbReference type="EMBL" id="QCD98856.1"/>
    </source>
</evidence>
<dbReference type="AlphaFoldDB" id="A0A4D6MFN7"/>
<dbReference type="Proteomes" id="UP000501690">
    <property type="component" value="Linkage Group LG7"/>
</dbReference>
<reference evidence="1 2" key="1">
    <citation type="submission" date="2019-04" db="EMBL/GenBank/DDBJ databases">
        <title>An improved genome assembly and genetic linkage map for asparagus bean, Vigna unguiculata ssp. sesquipedialis.</title>
        <authorList>
            <person name="Xia Q."/>
            <person name="Zhang R."/>
            <person name="Dong Y."/>
        </authorList>
    </citation>
    <scope>NUCLEOTIDE SEQUENCE [LARGE SCALE GENOMIC DNA]</scope>
    <source>
        <tissue evidence="1">Leaf</tissue>
    </source>
</reference>
<evidence type="ECO:0000313" key="2">
    <source>
        <dbReference type="Proteomes" id="UP000501690"/>
    </source>
</evidence>
<protein>
    <submittedName>
        <fullName evidence="1">Uncharacterized protein</fullName>
    </submittedName>
</protein>
<dbReference type="EMBL" id="CP039351">
    <property type="protein sequence ID" value="QCD98856.1"/>
    <property type="molecule type" value="Genomic_DNA"/>
</dbReference>